<dbReference type="AlphaFoldDB" id="A0A8B7U4D2"/>
<dbReference type="RefSeq" id="XP_020014389.1">
    <property type="nucleotide sequence ID" value="XM_020158800.1"/>
</dbReference>
<feature type="compositionally biased region" description="Low complexity" evidence="1">
    <location>
        <begin position="286"/>
        <end position="297"/>
    </location>
</feature>
<organism evidence="3">
    <name type="scientific">Castor canadensis</name>
    <name type="common">American beaver</name>
    <dbReference type="NCBI Taxonomy" id="51338"/>
    <lineage>
        <taxon>Eukaryota</taxon>
        <taxon>Metazoa</taxon>
        <taxon>Chordata</taxon>
        <taxon>Craniata</taxon>
        <taxon>Vertebrata</taxon>
        <taxon>Euteleostomi</taxon>
        <taxon>Mammalia</taxon>
        <taxon>Eutheria</taxon>
        <taxon>Euarchontoglires</taxon>
        <taxon>Glires</taxon>
        <taxon>Rodentia</taxon>
        <taxon>Castorimorpha</taxon>
        <taxon>Castoridae</taxon>
        <taxon>Castor</taxon>
    </lineage>
</organism>
<feature type="signal peptide" evidence="2">
    <location>
        <begin position="1"/>
        <end position="18"/>
    </location>
</feature>
<gene>
    <name evidence="3" type="primary">LOC109683126</name>
</gene>
<proteinExistence type="predicted"/>
<evidence type="ECO:0000256" key="1">
    <source>
        <dbReference type="SAM" id="MobiDB-lite"/>
    </source>
</evidence>
<reference evidence="3" key="1">
    <citation type="submission" date="2025-08" db="UniProtKB">
        <authorList>
            <consortium name="RefSeq"/>
        </authorList>
    </citation>
    <scope>IDENTIFICATION</scope>
    <source>
        <tissue evidence="3">Leukocyte</tissue>
    </source>
</reference>
<accession>A0A8B7U4D2</accession>
<protein>
    <submittedName>
        <fullName evidence="3">Uncharacterized protein LOC109683126</fullName>
    </submittedName>
</protein>
<sequence length="358" mass="36928">MVWKGLLRALHIPKLSLSCVGPWPPTVPRGPAASSGGAGRWPPLSPPPSVLDLVHPGLVPDAAPPTALPLPRSLDLTGGCARGGGGLVLGAVRAPPFSPPSGLDAQRSEFDFTCSLCPYAGWGGGGGETSVQTSLSGPGLVSAVPRLPAARAGRDSHGNSPERPGSGGSRRPRGGLAAGEGPAHPGERAAPPPPPRSRTGRHAAHAVRTAPERPAGRPCGLAPRAPGAPSERRQPRYAGRPRLARRAPGGLARRRGRARRRRSPLGARPPAGGAAGSGRGGGAADGGPRVAPALRPAGPRRDRPGSARRSARRCRRRALGARVKLLACCSPHLTLEMLLLWQRGRCSDFLEEHSDLIR</sequence>
<evidence type="ECO:0000313" key="3">
    <source>
        <dbReference type="RefSeq" id="XP_020014389.1"/>
    </source>
</evidence>
<feature type="compositionally biased region" description="Gly residues" evidence="1">
    <location>
        <begin position="273"/>
        <end position="285"/>
    </location>
</feature>
<feature type="compositionally biased region" description="Low complexity" evidence="1">
    <location>
        <begin position="236"/>
        <end position="251"/>
    </location>
</feature>
<dbReference type="KEGG" id="ccan:109683126"/>
<evidence type="ECO:0000256" key="2">
    <source>
        <dbReference type="SAM" id="SignalP"/>
    </source>
</evidence>
<feature type="region of interest" description="Disordered" evidence="1">
    <location>
        <begin position="150"/>
        <end position="312"/>
    </location>
</feature>
<feature type="chain" id="PRO_5034810797" evidence="2">
    <location>
        <begin position="19"/>
        <end position="358"/>
    </location>
</feature>
<feature type="compositionally biased region" description="Basic residues" evidence="1">
    <location>
        <begin position="252"/>
        <end position="263"/>
    </location>
</feature>
<name>A0A8B7U4D2_CASCN</name>
<keyword evidence="2" id="KW-0732">Signal</keyword>